<reference evidence="2 3" key="1">
    <citation type="submission" date="2020-08" db="EMBL/GenBank/DDBJ databases">
        <title>Genomic Encyclopedia of Type Strains, Phase IV (KMG-IV): sequencing the most valuable type-strain genomes for metagenomic binning, comparative biology and taxonomic classification.</title>
        <authorList>
            <person name="Goeker M."/>
        </authorList>
    </citation>
    <scope>NUCLEOTIDE SEQUENCE [LARGE SCALE GENOMIC DNA]</scope>
    <source>
        <strain evidence="2 3">DSM 2163</strain>
    </source>
</reference>
<organism evidence="2 3">
    <name type="scientific">Methylorubrum rhodinum</name>
    <dbReference type="NCBI Taxonomy" id="29428"/>
    <lineage>
        <taxon>Bacteria</taxon>
        <taxon>Pseudomonadati</taxon>
        <taxon>Pseudomonadota</taxon>
        <taxon>Alphaproteobacteria</taxon>
        <taxon>Hyphomicrobiales</taxon>
        <taxon>Methylobacteriaceae</taxon>
        <taxon>Methylorubrum</taxon>
    </lineage>
</organism>
<proteinExistence type="predicted"/>
<feature type="coiled-coil region" evidence="1">
    <location>
        <begin position="118"/>
        <end position="185"/>
    </location>
</feature>
<dbReference type="AlphaFoldDB" id="A0A840ZNN7"/>
<keyword evidence="3" id="KW-1185">Reference proteome</keyword>
<evidence type="ECO:0000313" key="3">
    <source>
        <dbReference type="Proteomes" id="UP000583454"/>
    </source>
</evidence>
<gene>
    <name evidence="2" type="ORF">HNR00_003093</name>
</gene>
<sequence>MRGAWATAKAALAPAKLAAPVTPVQIDLVDYIAALPPVRHETRRTEHARHVMLCTRETDALHDLQIYARDPDGERLIGSVLVNADEYDDPAELLADALQFLGLEPEPTVQQPAPETEEARLTARLAELERERDEARADFIAARRERMAIVSGDMEGDAGIAWTNEERAEADYDEATDRYEEAYQDLWHHTDIAA</sequence>
<dbReference type="EMBL" id="JACHOP010000013">
    <property type="protein sequence ID" value="MBB5758373.1"/>
    <property type="molecule type" value="Genomic_DNA"/>
</dbReference>
<comment type="caution">
    <text evidence="2">The sequence shown here is derived from an EMBL/GenBank/DDBJ whole genome shotgun (WGS) entry which is preliminary data.</text>
</comment>
<keyword evidence="1" id="KW-0175">Coiled coil</keyword>
<protein>
    <submittedName>
        <fullName evidence="2">Uncharacterized protein</fullName>
    </submittedName>
</protein>
<evidence type="ECO:0000313" key="2">
    <source>
        <dbReference type="EMBL" id="MBB5758373.1"/>
    </source>
</evidence>
<name>A0A840ZNN7_9HYPH</name>
<accession>A0A840ZNN7</accession>
<evidence type="ECO:0000256" key="1">
    <source>
        <dbReference type="SAM" id="Coils"/>
    </source>
</evidence>
<dbReference type="Proteomes" id="UP000583454">
    <property type="component" value="Unassembled WGS sequence"/>
</dbReference>